<comment type="caution">
    <text evidence="2">The sequence shown here is derived from an EMBL/GenBank/DDBJ whole genome shotgun (WGS) entry which is preliminary data.</text>
</comment>
<proteinExistence type="predicted"/>
<evidence type="ECO:0000313" key="2">
    <source>
        <dbReference type="EMBL" id="TFH93910.1"/>
    </source>
</evidence>
<name>A0A4Y8WNS2_9PORP</name>
<dbReference type="OrthoDB" id="681025at2"/>
<protein>
    <submittedName>
        <fullName evidence="2">Plasmid mobilization relaxosome protein MobC</fullName>
    </submittedName>
</protein>
<dbReference type="InterPro" id="IPR008687">
    <property type="entry name" value="MobC"/>
</dbReference>
<keyword evidence="3" id="KW-1185">Reference proteome</keyword>
<feature type="domain" description="Bacterial mobilisation" evidence="1">
    <location>
        <begin position="76"/>
        <end position="116"/>
    </location>
</feature>
<evidence type="ECO:0000259" key="1">
    <source>
        <dbReference type="Pfam" id="PF05713"/>
    </source>
</evidence>
<dbReference type="AlphaFoldDB" id="A0A4Y8WNS2"/>
<evidence type="ECO:0000313" key="3">
    <source>
        <dbReference type="Proteomes" id="UP000297225"/>
    </source>
</evidence>
<sequence>MDKKKKDKKKSNGLNDKVVSFRLKGSELNELDKKKDELQLKTISDYVRFLVRNEEVKIKQVYVEDPEKIELLRELIFQIRKIGVNINQIAYGVNLGQPIPFNFYEETGAILNELNKRCKNILADLERDFEKKEYL</sequence>
<reference evidence="2 3" key="1">
    <citation type="submission" date="2019-03" db="EMBL/GenBank/DDBJ databases">
        <title>Porphyromonas levii Isolated from the Uterus of Dairy Cows.</title>
        <authorList>
            <person name="Francis A.M."/>
        </authorList>
    </citation>
    <scope>NUCLEOTIDE SEQUENCE [LARGE SCALE GENOMIC DNA]</scope>
    <source>
        <strain evidence="2 3">AF5678</strain>
    </source>
</reference>
<dbReference type="RefSeq" id="WP_018358040.1">
    <property type="nucleotide sequence ID" value="NZ_CP197400.1"/>
</dbReference>
<accession>A0A4Y8WNS2</accession>
<dbReference type="Pfam" id="PF05713">
    <property type="entry name" value="MobC"/>
    <property type="match status" value="1"/>
</dbReference>
<gene>
    <name evidence="2" type="primary">mobC</name>
    <name evidence="2" type="ORF">E4P47_09730</name>
</gene>
<dbReference type="Proteomes" id="UP000297225">
    <property type="component" value="Unassembled WGS sequence"/>
</dbReference>
<organism evidence="2 3">
    <name type="scientific">Porphyromonas levii</name>
    <dbReference type="NCBI Taxonomy" id="28114"/>
    <lineage>
        <taxon>Bacteria</taxon>
        <taxon>Pseudomonadati</taxon>
        <taxon>Bacteroidota</taxon>
        <taxon>Bacteroidia</taxon>
        <taxon>Bacteroidales</taxon>
        <taxon>Porphyromonadaceae</taxon>
        <taxon>Porphyromonas</taxon>
    </lineage>
</organism>
<dbReference type="EMBL" id="SPNC01000261">
    <property type="protein sequence ID" value="TFH93910.1"/>
    <property type="molecule type" value="Genomic_DNA"/>
</dbReference>